<dbReference type="PRINTS" id="PR00682">
    <property type="entry name" value="IPNSYNTHASE"/>
</dbReference>
<proteinExistence type="inferred from homology"/>
<evidence type="ECO:0000256" key="7">
    <source>
        <dbReference type="ARBA" id="ARBA00031011"/>
    </source>
</evidence>
<dbReference type="AlphaFoldDB" id="A0A1I4F1W6"/>
<keyword evidence="11" id="KW-0408">Iron</keyword>
<name>A0A1I4F1W6_9PROT</name>
<dbReference type="Pfam" id="PF03171">
    <property type="entry name" value="2OG-FeII_Oxy"/>
    <property type="match status" value="1"/>
</dbReference>
<dbReference type="GO" id="GO:0046872">
    <property type="term" value="F:metal ion binding"/>
    <property type="evidence" value="ECO:0007669"/>
    <property type="project" value="UniProtKB-KW"/>
</dbReference>
<evidence type="ECO:0000313" key="14">
    <source>
        <dbReference type="Proteomes" id="UP000199473"/>
    </source>
</evidence>
<comment type="catalytic activity">
    <reaction evidence="10">
        <text>L-arginine + 2-oxoglutarate + O2 = guanidine + L-glutamate 5-semialdehyde + succinate + CO2</text>
        <dbReference type="Rhea" id="RHEA:31535"/>
        <dbReference type="ChEBI" id="CHEBI:15379"/>
        <dbReference type="ChEBI" id="CHEBI:16526"/>
        <dbReference type="ChEBI" id="CHEBI:16810"/>
        <dbReference type="ChEBI" id="CHEBI:30031"/>
        <dbReference type="ChEBI" id="CHEBI:30087"/>
        <dbReference type="ChEBI" id="CHEBI:32682"/>
        <dbReference type="ChEBI" id="CHEBI:58066"/>
        <dbReference type="EC" id="1.14.20.7"/>
    </reaction>
</comment>
<protein>
    <recommendedName>
        <fullName evidence="5">2-oxoglutarate-dependent ethylene/succinate-forming enzyme</fullName>
        <ecNumber evidence="4">1.13.12.19</ecNumber>
        <ecNumber evidence="3">1.14.20.7</ecNumber>
    </recommendedName>
    <alternativeName>
        <fullName evidence="7">2-oxoglutarate dioxygenase (ethylene-forming)</fullName>
    </alternativeName>
    <alternativeName>
        <fullName evidence="8">2-oxoglutarate/L-arginine monooxygenase/decarboxylase (succinate-forming)</fullName>
    </alternativeName>
</protein>
<evidence type="ECO:0000313" key="13">
    <source>
        <dbReference type="EMBL" id="SFL11559.1"/>
    </source>
</evidence>
<dbReference type="EC" id="1.14.20.7" evidence="3"/>
<dbReference type="Proteomes" id="UP000199473">
    <property type="component" value="Unassembled WGS sequence"/>
</dbReference>
<dbReference type="EC" id="1.13.12.19" evidence="4"/>
<evidence type="ECO:0000256" key="3">
    <source>
        <dbReference type="ARBA" id="ARBA00012293"/>
    </source>
</evidence>
<comment type="cofactor">
    <cofactor evidence="1">
        <name>Fe(2+)</name>
        <dbReference type="ChEBI" id="CHEBI:29033"/>
    </cofactor>
</comment>
<dbReference type="STRING" id="1123062.SAMN02745775_12149"/>
<keyword evidence="6" id="KW-0266">Ethylene biosynthesis</keyword>
<dbReference type="GO" id="GO:0102276">
    <property type="term" value="F:2-oxoglutarate oxygenase/decarboxylase (ethylene-forming) activity"/>
    <property type="evidence" value="ECO:0007669"/>
    <property type="project" value="UniProtKB-EC"/>
</dbReference>
<keyword evidence="14" id="KW-1185">Reference proteome</keyword>
<evidence type="ECO:0000256" key="10">
    <source>
        <dbReference type="ARBA" id="ARBA00049359"/>
    </source>
</evidence>
<keyword evidence="11" id="KW-0560">Oxidoreductase</keyword>
<dbReference type="Gene3D" id="2.60.120.330">
    <property type="entry name" value="B-lactam Antibiotic, Isopenicillin N Synthase, Chain"/>
    <property type="match status" value="1"/>
</dbReference>
<dbReference type="InterPro" id="IPR026992">
    <property type="entry name" value="DIOX_N"/>
</dbReference>
<feature type="domain" description="Fe2OG dioxygenase" evidence="12">
    <location>
        <begin position="177"/>
        <end position="283"/>
    </location>
</feature>
<evidence type="ECO:0000256" key="6">
    <source>
        <dbReference type="ARBA" id="ARBA00022666"/>
    </source>
</evidence>
<dbReference type="PROSITE" id="PS51471">
    <property type="entry name" value="FE2OG_OXY"/>
    <property type="match status" value="1"/>
</dbReference>
<evidence type="ECO:0000256" key="5">
    <source>
        <dbReference type="ARBA" id="ARBA00019045"/>
    </source>
</evidence>
<dbReference type="Pfam" id="PF14226">
    <property type="entry name" value="DIOX_N"/>
    <property type="match status" value="1"/>
</dbReference>
<accession>A0A1I4F1W6</accession>
<evidence type="ECO:0000256" key="4">
    <source>
        <dbReference type="ARBA" id="ARBA00012531"/>
    </source>
</evidence>
<comment type="pathway">
    <text evidence="2">Alkene biosynthesis; ethylene biosynthesis via 2-oxoglutarate.</text>
</comment>
<dbReference type="InterPro" id="IPR044861">
    <property type="entry name" value="IPNS-like_FE2OG_OXY"/>
</dbReference>
<evidence type="ECO:0000256" key="8">
    <source>
        <dbReference type="ARBA" id="ARBA00031282"/>
    </source>
</evidence>
<dbReference type="InterPro" id="IPR050231">
    <property type="entry name" value="Iron_ascorbate_oxido_reductase"/>
</dbReference>
<dbReference type="GO" id="GO:0009693">
    <property type="term" value="P:ethylene biosynthetic process"/>
    <property type="evidence" value="ECO:0007669"/>
    <property type="project" value="UniProtKB-KW"/>
</dbReference>
<sequence length="327" mass="35597">MAYATAKQIAVSEIPVIDIAALVAGDAAGSEAAGRAMREASERIGFFYVANHGIPQALIDGVFARARDFFALPEDAKASVKVNKRHRGWIGHGGAKMYTGAKVDLKESFVFGLELPEEDPDVAAGTPLMGPNQWPEALPALRETVYPYYEAVLGLGQSVLRGLALSLGRDAGFFAQRFARPLARGSLIWYPPQPPDLGQDQFGVAPHTDYGGLTFLYQDMTGGLQVRSASGDWVMAHPIEGTFVVNIGDLMHRWTNDRFHSNPHRVVNTSGHARQSIAVFYDPGFHTVVDPRDLLDDPGQAKHPPVACGEWVVGRFDKAFRYRAPAA</sequence>
<organism evidence="13 14">
    <name type="scientific">Falsiroseomonas stagni DSM 19981</name>
    <dbReference type="NCBI Taxonomy" id="1123062"/>
    <lineage>
        <taxon>Bacteria</taxon>
        <taxon>Pseudomonadati</taxon>
        <taxon>Pseudomonadota</taxon>
        <taxon>Alphaproteobacteria</taxon>
        <taxon>Acetobacterales</taxon>
        <taxon>Roseomonadaceae</taxon>
        <taxon>Falsiroseomonas</taxon>
    </lineage>
</organism>
<dbReference type="EMBL" id="FOSQ01000021">
    <property type="protein sequence ID" value="SFL11559.1"/>
    <property type="molecule type" value="Genomic_DNA"/>
</dbReference>
<comment type="similarity">
    <text evidence="11">Belongs to the iron/ascorbate-dependent oxidoreductase family.</text>
</comment>
<dbReference type="InterPro" id="IPR027443">
    <property type="entry name" value="IPNS-like_sf"/>
</dbReference>
<gene>
    <name evidence="13" type="ORF">SAMN02745775_12149</name>
</gene>
<dbReference type="InterPro" id="IPR005123">
    <property type="entry name" value="Oxoglu/Fe-dep_dioxygenase_dom"/>
</dbReference>
<reference evidence="13 14" key="1">
    <citation type="submission" date="2016-10" db="EMBL/GenBank/DDBJ databases">
        <authorList>
            <person name="de Groot N.N."/>
        </authorList>
    </citation>
    <scope>NUCLEOTIDE SEQUENCE [LARGE SCALE GENOMIC DNA]</scope>
    <source>
        <strain evidence="13 14">DSM 19981</strain>
    </source>
</reference>
<evidence type="ECO:0000256" key="11">
    <source>
        <dbReference type="RuleBase" id="RU003682"/>
    </source>
</evidence>
<dbReference type="SUPFAM" id="SSF51197">
    <property type="entry name" value="Clavaminate synthase-like"/>
    <property type="match status" value="1"/>
</dbReference>
<dbReference type="PANTHER" id="PTHR47990">
    <property type="entry name" value="2-OXOGLUTARATE (2OG) AND FE(II)-DEPENDENT OXYGENASE SUPERFAMILY PROTEIN-RELATED"/>
    <property type="match status" value="1"/>
</dbReference>
<comment type="catalytic activity">
    <reaction evidence="9">
        <text>2-oxoglutarate + O2 + 2 H(+) = ethene + 3 CO2 + H2O</text>
        <dbReference type="Rhea" id="RHEA:31523"/>
        <dbReference type="ChEBI" id="CHEBI:15377"/>
        <dbReference type="ChEBI" id="CHEBI:15378"/>
        <dbReference type="ChEBI" id="CHEBI:15379"/>
        <dbReference type="ChEBI" id="CHEBI:16526"/>
        <dbReference type="ChEBI" id="CHEBI:16810"/>
        <dbReference type="ChEBI" id="CHEBI:18153"/>
        <dbReference type="EC" id="1.13.12.19"/>
    </reaction>
</comment>
<evidence type="ECO:0000259" key="12">
    <source>
        <dbReference type="PROSITE" id="PS51471"/>
    </source>
</evidence>
<keyword evidence="11" id="KW-0479">Metal-binding</keyword>
<evidence type="ECO:0000256" key="9">
    <source>
        <dbReference type="ARBA" id="ARBA00047725"/>
    </source>
</evidence>
<evidence type="ECO:0000256" key="2">
    <source>
        <dbReference type="ARBA" id="ARBA00004767"/>
    </source>
</evidence>
<evidence type="ECO:0000256" key="1">
    <source>
        <dbReference type="ARBA" id="ARBA00001954"/>
    </source>
</evidence>